<dbReference type="Gene3D" id="2.60.120.200">
    <property type="match status" value="1"/>
</dbReference>
<feature type="transmembrane region" description="Helical" evidence="1">
    <location>
        <begin position="145"/>
        <end position="169"/>
    </location>
</feature>
<dbReference type="Proteomes" id="UP001519460">
    <property type="component" value="Unassembled WGS sequence"/>
</dbReference>
<keyword evidence="1" id="KW-1133">Transmembrane helix</keyword>
<dbReference type="InterPro" id="IPR000998">
    <property type="entry name" value="MAM_dom"/>
</dbReference>
<name>A0ABD0JYP0_9CAEN</name>
<evidence type="ECO:0000313" key="4">
    <source>
        <dbReference type="Proteomes" id="UP001519460"/>
    </source>
</evidence>
<proteinExistence type="predicted"/>
<feature type="non-terminal residue" evidence="3">
    <location>
        <position position="1"/>
    </location>
</feature>
<comment type="caution">
    <text evidence="3">The sequence shown here is derived from an EMBL/GenBank/DDBJ whole genome shotgun (WGS) entry which is preliminary data.</text>
</comment>
<feature type="non-terminal residue" evidence="3">
    <location>
        <position position="185"/>
    </location>
</feature>
<dbReference type="EMBL" id="JACVVK020000296">
    <property type="protein sequence ID" value="KAK7479761.1"/>
    <property type="molecule type" value="Genomic_DNA"/>
</dbReference>
<dbReference type="PANTHER" id="PTHR23282">
    <property type="entry name" value="APICAL ENDOSOMAL GLYCOPROTEIN PRECURSOR"/>
    <property type="match status" value="1"/>
</dbReference>
<dbReference type="PROSITE" id="PS50060">
    <property type="entry name" value="MAM_2"/>
    <property type="match status" value="1"/>
</dbReference>
<accession>A0ABD0JYP0</accession>
<evidence type="ECO:0000259" key="2">
    <source>
        <dbReference type="PROSITE" id="PS50060"/>
    </source>
</evidence>
<evidence type="ECO:0000256" key="1">
    <source>
        <dbReference type="SAM" id="Phobius"/>
    </source>
</evidence>
<dbReference type="InterPro" id="IPR051560">
    <property type="entry name" value="MAM_domain-containing"/>
</dbReference>
<dbReference type="PANTHER" id="PTHR23282:SF101">
    <property type="entry name" value="MAM DOMAIN-CONTAINING PROTEIN"/>
    <property type="match status" value="1"/>
</dbReference>
<dbReference type="Pfam" id="PF00629">
    <property type="entry name" value="MAM"/>
    <property type="match status" value="1"/>
</dbReference>
<protein>
    <recommendedName>
        <fullName evidence="2">MAM domain-containing protein</fullName>
    </recommendedName>
</protein>
<keyword evidence="1" id="KW-0812">Transmembrane</keyword>
<organism evidence="3 4">
    <name type="scientific">Batillaria attramentaria</name>
    <dbReference type="NCBI Taxonomy" id="370345"/>
    <lineage>
        <taxon>Eukaryota</taxon>
        <taxon>Metazoa</taxon>
        <taxon>Spiralia</taxon>
        <taxon>Lophotrochozoa</taxon>
        <taxon>Mollusca</taxon>
        <taxon>Gastropoda</taxon>
        <taxon>Caenogastropoda</taxon>
        <taxon>Sorbeoconcha</taxon>
        <taxon>Cerithioidea</taxon>
        <taxon>Batillariidae</taxon>
        <taxon>Batillaria</taxon>
    </lineage>
</organism>
<sequence length="185" mass="19914">CGGACTTVDSNKTVDDIGRFVYVLNPENESTLTSKLTGPTQGATDCLEFAYLLNGLHTKLTVYIQPEGRPEKLIWSFTSNTDTDTPKWQFASVPVQQCVAFQVVLKSAATDAPRAVIAIDNIKFSRDGLCSTAADEADDSANVGAIAGAVTAVLIVVLIAVLVVGIFVWKRRSRRNTSQKEDTTK</sequence>
<dbReference type="SUPFAM" id="SSF49899">
    <property type="entry name" value="Concanavalin A-like lectins/glucanases"/>
    <property type="match status" value="1"/>
</dbReference>
<evidence type="ECO:0000313" key="3">
    <source>
        <dbReference type="EMBL" id="KAK7479761.1"/>
    </source>
</evidence>
<keyword evidence="1" id="KW-0472">Membrane</keyword>
<keyword evidence="4" id="KW-1185">Reference proteome</keyword>
<dbReference type="InterPro" id="IPR013320">
    <property type="entry name" value="ConA-like_dom_sf"/>
</dbReference>
<reference evidence="3 4" key="1">
    <citation type="journal article" date="2023" name="Sci. Data">
        <title>Genome assembly of the Korean intertidal mud-creeper Batillaria attramentaria.</title>
        <authorList>
            <person name="Patra A.K."/>
            <person name="Ho P.T."/>
            <person name="Jun S."/>
            <person name="Lee S.J."/>
            <person name="Kim Y."/>
            <person name="Won Y.J."/>
        </authorList>
    </citation>
    <scope>NUCLEOTIDE SEQUENCE [LARGE SCALE GENOMIC DNA]</scope>
    <source>
        <strain evidence="3">Wonlab-2016</strain>
    </source>
</reference>
<dbReference type="AlphaFoldDB" id="A0ABD0JYP0"/>
<gene>
    <name evidence="3" type="ORF">BaRGS_00029037</name>
</gene>
<feature type="domain" description="MAM" evidence="2">
    <location>
        <begin position="25"/>
        <end position="132"/>
    </location>
</feature>